<evidence type="ECO:0000256" key="9">
    <source>
        <dbReference type="SAM" id="Coils"/>
    </source>
</evidence>
<feature type="coiled-coil region" evidence="9">
    <location>
        <begin position="169"/>
        <end position="215"/>
    </location>
</feature>
<evidence type="ECO:0000256" key="8">
    <source>
        <dbReference type="PIRNR" id="PIRNR003128"/>
    </source>
</evidence>
<keyword evidence="9" id="KW-0175">Coiled coil</keyword>
<protein>
    <recommendedName>
        <fullName evidence="2 8">DNA repair protein RecN</fullName>
    </recommendedName>
    <alternativeName>
        <fullName evidence="7 8">Recombination protein N</fullName>
    </alternativeName>
</protein>
<reference evidence="11" key="1">
    <citation type="thesis" date="2015" institute="Rutgers" country="The State University of New Jersey, 14 College Farm Rd., New Brunswick, NJ, USA">
        <title>Ammonia toxicity in bacteria and its implications for treatment of and resource recovery from highly nitrogenous organic wastes.</title>
        <authorList>
            <person name="Luther A.K."/>
        </authorList>
    </citation>
    <scope>NUCLEOTIDE SEQUENCE</scope>
    <source>
        <strain evidence="11">RT-10B</strain>
    </source>
</reference>
<evidence type="ECO:0000256" key="7">
    <source>
        <dbReference type="ARBA" id="ARBA00033408"/>
    </source>
</evidence>
<dbReference type="CDD" id="cd03241">
    <property type="entry name" value="ABC_RecN"/>
    <property type="match status" value="1"/>
</dbReference>
<dbReference type="PIRSF" id="PIRSF003128">
    <property type="entry name" value="RecN"/>
    <property type="match status" value="1"/>
</dbReference>
<evidence type="ECO:0000313" key="12">
    <source>
        <dbReference type="Proteomes" id="UP000241434"/>
    </source>
</evidence>
<dbReference type="Pfam" id="PF13476">
    <property type="entry name" value="AAA_23"/>
    <property type="match status" value="1"/>
</dbReference>
<name>A0A2P7Q140_9FIRM</name>
<keyword evidence="11" id="KW-0808">Transferase</keyword>
<dbReference type="GO" id="GO:0005524">
    <property type="term" value="F:ATP binding"/>
    <property type="evidence" value="ECO:0007669"/>
    <property type="project" value="UniProtKB-KW"/>
</dbReference>
<evidence type="ECO:0000256" key="3">
    <source>
        <dbReference type="ARBA" id="ARBA00022741"/>
    </source>
</evidence>
<dbReference type="GO" id="GO:0006302">
    <property type="term" value="P:double-strand break repair"/>
    <property type="evidence" value="ECO:0007669"/>
    <property type="project" value="InterPro"/>
</dbReference>
<dbReference type="RefSeq" id="WP_106776425.1">
    <property type="nucleotide sequence ID" value="NZ_JYGE01000003.1"/>
</dbReference>
<comment type="caution">
    <text evidence="11">The sequence shown here is derived from an EMBL/GenBank/DDBJ whole genome shotgun (WGS) entry which is preliminary data.</text>
</comment>
<comment type="function">
    <text evidence="8">May be involved in recombinational repair of damaged DNA.</text>
</comment>
<dbReference type="FunFam" id="3.40.50.300:FF:000356">
    <property type="entry name" value="DNA repair protein RecN"/>
    <property type="match status" value="1"/>
</dbReference>
<keyword evidence="5" id="KW-0067">ATP-binding</keyword>
<dbReference type="EMBL" id="JYGE01000003">
    <property type="protein sequence ID" value="PSJ31688.1"/>
    <property type="molecule type" value="Genomic_DNA"/>
</dbReference>
<dbReference type="GO" id="GO:0008168">
    <property type="term" value="F:methyltransferase activity"/>
    <property type="evidence" value="ECO:0007669"/>
    <property type="project" value="UniProtKB-KW"/>
</dbReference>
<dbReference type="Gene3D" id="3.40.50.300">
    <property type="entry name" value="P-loop containing nucleotide triphosphate hydrolases"/>
    <property type="match status" value="2"/>
</dbReference>
<dbReference type="PANTHER" id="PTHR11059">
    <property type="entry name" value="DNA REPAIR PROTEIN RECN"/>
    <property type="match status" value="1"/>
</dbReference>
<comment type="similarity">
    <text evidence="1 8">Belongs to the RecN family.</text>
</comment>
<evidence type="ECO:0000256" key="6">
    <source>
        <dbReference type="ARBA" id="ARBA00023204"/>
    </source>
</evidence>
<dbReference type="InterPro" id="IPR027417">
    <property type="entry name" value="P-loop_NTPase"/>
</dbReference>
<dbReference type="GO" id="GO:0016887">
    <property type="term" value="F:ATP hydrolysis activity"/>
    <property type="evidence" value="ECO:0007669"/>
    <property type="project" value="InterPro"/>
</dbReference>
<keyword evidence="12" id="KW-1185">Reference proteome</keyword>
<dbReference type="SUPFAM" id="SSF52540">
    <property type="entry name" value="P-loop containing nucleoside triphosphate hydrolases"/>
    <property type="match status" value="1"/>
</dbReference>
<keyword evidence="4 8" id="KW-0227">DNA damage</keyword>
<dbReference type="OrthoDB" id="9806954at2"/>
<accession>A0A2P7Q140</accession>
<gene>
    <name evidence="11" type="ORF">UF10_03390</name>
</gene>
<evidence type="ECO:0000313" key="11">
    <source>
        <dbReference type="EMBL" id="PSJ31688.1"/>
    </source>
</evidence>
<keyword evidence="11" id="KW-0489">Methyltransferase</keyword>
<dbReference type="GO" id="GO:0043590">
    <property type="term" value="C:bacterial nucleoid"/>
    <property type="evidence" value="ECO:0007669"/>
    <property type="project" value="TreeGrafter"/>
</dbReference>
<dbReference type="NCBIfam" id="TIGR00634">
    <property type="entry name" value="recN"/>
    <property type="match status" value="1"/>
</dbReference>
<feature type="domain" description="Rad50/SbcC-type AAA" evidence="10">
    <location>
        <begin position="5"/>
        <end position="203"/>
    </location>
</feature>
<evidence type="ECO:0000256" key="1">
    <source>
        <dbReference type="ARBA" id="ARBA00009441"/>
    </source>
</evidence>
<keyword evidence="6 8" id="KW-0234">DNA repair</keyword>
<sequence length="561" mass="64657">MIYELYMKNCALVEELRVNFGKGLNILSGETGSGKSIILEALNLCLGGKYDRTFLRRGSQSGEVETVLFVENDKFLNKIKDLDIEIDEDNLLVVSRKLFSDGRSTTKINGKNIKVSDLKKLMSLVVDMHGQHQNQALYSKENHLEFLDLYGKNEIKSRLNNYKKGYKEYNDIKKQILKLNDNKSEMEVQRERDLLKFQINEIEAANLSLEEYNDLKVKKEIFVNSEKIFNSLNEAYSLLHAGQFNSEEQVGKVSNSLSSISKYDKELEEIGISTNNVLYELEDISANIRSYLDNIDFEPYLLNEIQEKLDVINNLRRKYGDTIEEILSYCDKIKERLDDIDNREEKNTELQLSLLKKEKELAVKAEELSEGRKKMASKLEEELLEELSSLNMKNTKFKVDFKKIEYNENGYDDVEFLVSFNLGEEMNPLYKVASGGEMSRFMLAFKSILSDVDKIDSLIFDEIDSGISGRAAQTVGEKLSRISKDKQLICITHLPQIASFADEHFYIEKNVENDRTYTTIEKLDRDSKKNEIARLISGMTITEKTIEHADEMLDIADEIKK</sequence>
<evidence type="ECO:0000256" key="2">
    <source>
        <dbReference type="ARBA" id="ARBA00021315"/>
    </source>
</evidence>
<evidence type="ECO:0000256" key="5">
    <source>
        <dbReference type="ARBA" id="ARBA00022840"/>
    </source>
</evidence>
<dbReference type="GO" id="GO:0009432">
    <property type="term" value="P:SOS response"/>
    <property type="evidence" value="ECO:0007669"/>
    <property type="project" value="TreeGrafter"/>
</dbReference>
<organism evidence="11 12">
    <name type="scientific">Peptostreptococcus russellii</name>
    <dbReference type="NCBI Taxonomy" id="215200"/>
    <lineage>
        <taxon>Bacteria</taxon>
        <taxon>Bacillati</taxon>
        <taxon>Bacillota</taxon>
        <taxon>Clostridia</taxon>
        <taxon>Peptostreptococcales</taxon>
        <taxon>Peptostreptococcaceae</taxon>
        <taxon>Peptostreptococcus</taxon>
    </lineage>
</organism>
<dbReference type="Proteomes" id="UP000241434">
    <property type="component" value="Unassembled WGS sequence"/>
</dbReference>
<dbReference type="PANTHER" id="PTHR11059:SF0">
    <property type="entry name" value="DNA REPAIR PROTEIN RECN"/>
    <property type="match status" value="1"/>
</dbReference>
<dbReference type="GO" id="GO:0032259">
    <property type="term" value="P:methylation"/>
    <property type="evidence" value="ECO:0007669"/>
    <property type="project" value="UniProtKB-KW"/>
</dbReference>
<proteinExistence type="inferred from homology"/>
<dbReference type="GO" id="GO:0006310">
    <property type="term" value="P:DNA recombination"/>
    <property type="evidence" value="ECO:0007669"/>
    <property type="project" value="InterPro"/>
</dbReference>
<dbReference type="InterPro" id="IPR038729">
    <property type="entry name" value="Rad50/SbcC_AAA"/>
</dbReference>
<evidence type="ECO:0000256" key="4">
    <source>
        <dbReference type="ARBA" id="ARBA00022763"/>
    </source>
</evidence>
<keyword evidence="3" id="KW-0547">Nucleotide-binding</keyword>
<dbReference type="InterPro" id="IPR004604">
    <property type="entry name" value="DNA_recomb/repair_RecN"/>
</dbReference>
<evidence type="ECO:0000259" key="10">
    <source>
        <dbReference type="Pfam" id="PF13476"/>
    </source>
</evidence>
<dbReference type="AlphaFoldDB" id="A0A2P7Q140"/>